<comment type="caution">
    <text evidence="2">The sequence shown here is derived from an EMBL/GenBank/DDBJ whole genome shotgun (WGS) entry which is preliminary data.</text>
</comment>
<dbReference type="OrthoDB" id="10286044at2759"/>
<proteinExistence type="predicted"/>
<keyword evidence="3" id="KW-1185">Reference proteome</keyword>
<sequence>MDATDALCARYSFCRILATTAHASLVSPLLPFHSITNHVNRRGMEEDAPDDVTERRTTPHSKMPSNWQRRKKSMPKLRHANSIQARTNVATMKALQRHAPSGTAGAATGMCHGQCGRRTARQGKHRGGLAFGPLVQSFHCLAIWPIREVPLSLAYLPSGTGLGPIVFLAADHINLIFIC</sequence>
<accession>A0A1Q9CEK9</accession>
<gene>
    <name evidence="2" type="ORF">AK812_SmicGene38073</name>
</gene>
<protein>
    <submittedName>
        <fullName evidence="2">Uncharacterized protein</fullName>
    </submittedName>
</protein>
<reference evidence="2 3" key="1">
    <citation type="submission" date="2016-02" db="EMBL/GenBank/DDBJ databases">
        <title>Genome analysis of coral dinoflagellate symbionts highlights evolutionary adaptations to a symbiotic lifestyle.</title>
        <authorList>
            <person name="Aranda M."/>
            <person name="Li Y."/>
            <person name="Liew Y.J."/>
            <person name="Baumgarten S."/>
            <person name="Simakov O."/>
            <person name="Wilson M."/>
            <person name="Piel J."/>
            <person name="Ashoor H."/>
            <person name="Bougouffa S."/>
            <person name="Bajic V.B."/>
            <person name="Ryu T."/>
            <person name="Ravasi T."/>
            <person name="Bayer T."/>
            <person name="Micklem G."/>
            <person name="Kim H."/>
            <person name="Bhak J."/>
            <person name="Lajeunesse T.C."/>
            <person name="Voolstra C.R."/>
        </authorList>
    </citation>
    <scope>NUCLEOTIDE SEQUENCE [LARGE SCALE GENOMIC DNA]</scope>
    <source>
        <strain evidence="2 3">CCMP2467</strain>
    </source>
</reference>
<evidence type="ECO:0000256" key="1">
    <source>
        <dbReference type="SAM" id="MobiDB-lite"/>
    </source>
</evidence>
<dbReference type="EMBL" id="LSRX01001284">
    <property type="protein sequence ID" value="OLP81383.1"/>
    <property type="molecule type" value="Genomic_DNA"/>
</dbReference>
<feature type="region of interest" description="Disordered" evidence="1">
    <location>
        <begin position="41"/>
        <end position="76"/>
    </location>
</feature>
<evidence type="ECO:0000313" key="3">
    <source>
        <dbReference type="Proteomes" id="UP000186817"/>
    </source>
</evidence>
<evidence type="ECO:0000313" key="2">
    <source>
        <dbReference type="EMBL" id="OLP81383.1"/>
    </source>
</evidence>
<dbReference type="Proteomes" id="UP000186817">
    <property type="component" value="Unassembled WGS sequence"/>
</dbReference>
<name>A0A1Q9CEK9_SYMMI</name>
<organism evidence="2 3">
    <name type="scientific">Symbiodinium microadriaticum</name>
    <name type="common">Dinoflagellate</name>
    <name type="synonym">Zooxanthella microadriatica</name>
    <dbReference type="NCBI Taxonomy" id="2951"/>
    <lineage>
        <taxon>Eukaryota</taxon>
        <taxon>Sar</taxon>
        <taxon>Alveolata</taxon>
        <taxon>Dinophyceae</taxon>
        <taxon>Suessiales</taxon>
        <taxon>Symbiodiniaceae</taxon>
        <taxon>Symbiodinium</taxon>
    </lineage>
</organism>
<dbReference type="AlphaFoldDB" id="A0A1Q9CEK9"/>